<dbReference type="InParanoid" id="A0A0D0E254"/>
<protein>
    <submittedName>
        <fullName evidence="2">Uncharacterized protein</fullName>
    </submittedName>
</protein>
<keyword evidence="1" id="KW-0732">Signal</keyword>
<feature type="signal peptide" evidence="1">
    <location>
        <begin position="1"/>
        <end position="18"/>
    </location>
</feature>
<organism evidence="2 3">
    <name type="scientific">Paxillus rubicundulus Ve08.2h10</name>
    <dbReference type="NCBI Taxonomy" id="930991"/>
    <lineage>
        <taxon>Eukaryota</taxon>
        <taxon>Fungi</taxon>
        <taxon>Dikarya</taxon>
        <taxon>Basidiomycota</taxon>
        <taxon>Agaricomycotina</taxon>
        <taxon>Agaricomycetes</taxon>
        <taxon>Agaricomycetidae</taxon>
        <taxon>Boletales</taxon>
        <taxon>Paxilineae</taxon>
        <taxon>Paxillaceae</taxon>
        <taxon>Paxillus</taxon>
    </lineage>
</organism>
<sequence length="114" mass="12748">MGPAWAFLFLACLARILDEIITIFTVTGQMTSIMPQWELEVTVTSLVSEWKVTMVEVDSWNNVQVAGARGVDRRGVATFFSMVKLQNIRRLSQDGIAKKLPKATCYYGTSETIV</sequence>
<feature type="chain" id="PRO_5002221039" evidence="1">
    <location>
        <begin position="19"/>
        <end position="114"/>
    </location>
</feature>
<dbReference type="HOGENOM" id="CLU_2121839_0_0_1"/>
<proteinExistence type="predicted"/>
<dbReference type="EMBL" id="KN825465">
    <property type="protein sequence ID" value="KIK90835.1"/>
    <property type="molecule type" value="Genomic_DNA"/>
</dbReference>
<keyword evidence="3" id="KW-1185">Reference proteome</keyword>
<evidence type="ECO:0000313" key="3">
    <source>
        <dbReference type="Proteomes" id="UP000054538"/>
    </source>
</evidence>
<reference evidence="3" key="2">
    <citation type="submission" date="2015-01" db="EMBL/GenBank/DDBJ databases">
        <title>Evolutionary Origins and Diversification of the Mycorrhizal Mutualists.</title>
        <authorList>
            <consortium name="DOE Joint Genome Institute"/>
            <consortium name="Mycorrhizal Genomics Consortium"/>
            <person name="Kohler A."/>
            <person name="Kuo A."/>
            <person name="Nagy L.G."/>
            <person name="Floudas D."/>
            <person name="Copeland A."/>
            <person name="Barry K.W."/>
            <person name="Cichocki N."/>
            <person name="Veneault-Fourrey C."/>
            <person name="LaButti K."/>
            <person name="Lindquist E.A."/>
            <person name="Lipzen A."/>
            <person name="Lundell T."/>
            <person name="Morin E."/>
            <person name="Murat C."/>
            <person name="Riley R."/>
            <person name="Ohm R."/>
            <person name="Sun H."/>
            <person name="Tunlid A."/>
            <person name="Henrissat B."/>
            <person name="Grigoriev I.V."/>
            <person name="Hibbett D.S."/>
            <person name="Martin F."/>
        </authorList>
    </citation>
    <scope>NUCLEOTIDE SEQUENCE [LARGE SCALE GENOMIC DNA]</scope>
    <source>
        <strain evidence="3">Ve08.2h10</strain>
    </source>
</reference>
<dbReference type="Proteomes" id="UP000054538">
    <property type="component" value="Unassembled WGS sequence"/>
</dbReference>
<gene>
    <name evidence="2" type="ORF">PAXRUDRAFT_27247</name>
</gene>
<evidence type="ECO:0000256" key="1">
    <source>
        <dbReference type="SAM" id="SignalP"/>
    </source>
</evidence>
<name>A0A0D0E254_9AGAM</name>
<dbReference type="AlphaFoldDB" id="A0A0D0E254"/>
<accession>A0A0D0E254</accession>
<reference evidence="2 3" key="1">
    <citation type="submission" date="2014-04" db="EMBL/GenBank/DDBJ databases">
        <authorList>
            <consortium name="DOE Joint Genome Institute"/>
            <person name="Kuo A."/>
            <person name="Kohler A."/>
            <person name="Jargeat P."/>
            <person name="Nagy L.G."/>
            <person name="Floudas D."/>
            <person name="Copeland A."/>
            <person name="Barry K.W."/>
            <person name="Cichocki N."/>
            <person name="Veneault-Fourrey C."/>
            <person name="LaButti K."/>
            <person name="Lindquist E.A."/>
            <person name="Lipzen A."/>
            <person name="Lundell T."/>
            <person name="Morin E."/>
            <person name="Murat C."/>
            <person name="Sun H."/>
            <person name="Tunlid A."/>
            <person name="Henrissat B."/>
            <person name="Grigoriev I.V."/>
            <person name="Hibbett D.S."/>
            <person name="Martin F."/>
            <person name="Nordberg H.P."/>
            <person name="Cantor M.N."/>
            <person name="Hua S.X."/>
        </authorList>
    </citation>
    <scope>NUCLEOTIDE SEQUENCE [LARGE SCALE GENOMIC DNA]</scope>
    <source>
        <strain evidence="2 3">Ve08.2h10</strain>
    </source>
</reference>
<evidence type="ECO:0000313" key="2">
    <source>
        <dbReference type="EMBL" id="KIK90835.1"/>
    </source>
</evidence>